<dbReference type="PANTHER" id="PTHR21340">
    <property type="entry name" value="DIADENOSINE 5,5-P1,P4-TETRAPHOSPHATE PYROPHOSPHOHYDROLASE MUTT"/>
    <property type="match status" value="1"/>
</dbReference>
<evidence type="ECO:0000256" key="3">
    <source>
        <dbReference type="ARBA" id="ARBA00022741"/>
    </source>
</evidence>
<proteinExistence type="inferred from homology"/>
<dbReference type="PRINTS" id="PR01405">
    <property type="entry name" value="TETRPHPHTASE"/>
</dbReference>
<dbReference type="PROSITE" id="PS51462">
    <property type="entry name" value="NUDIX"/>
    <property type="match status" value="1"/>
</dbReference>
<feature type="domain" description="Nudix hydrolase" evidence="6">
    <location>
        <begin position="5"/>
        <end position="139"/>
    </location>
</feature>
<dbReference type="GO" id="GO:0006167">
    <property type="term" value="P:AMP biosynthetic process"/>
    <property type="evidence" value="ECO:0007669"/>
    <property type="project" value="TreeGrafter"/>
</dbReference>
<name>A0A976M6N2_THEOR</name>
<dbReference type="PANTHER" id="PTHR21340:SF0">
    <property type="entry name" value="BIS(5'-NUCLEOSYL)-TETRAPHOSPHATASE [ASYMMETRICAL]"/>
    <property type="match status" value="1"/>
</dbReference>
<comment type="similarity">
    <text evidence="1">Belongs to the Nudix hydrolase family.</text>
</comment>
<evidence type="ECO:0000256" key="2">
    <source>
        <dbReference type="ARBA" id="ARBA00018911"/>
    </source>
</evidence>
<dbReference type="PROSITE" id="PS00893">
    <property type="entry name" value="NUDIX_BOX"/>
    <property type="match status" value="1"/>
</dbReference>
<accession>A0A976M6N2</accession>
<dbReference type="EMBL" id="CP056067">
    <property type="protein sequence ID" value="UKJ89591.1"/>
    <property type="molecule type" value="Genomic_DNA"/>
</dbReference>
<protein>
    <recommendedName>
        <fullName evidence="2">Bis(5'-nucleosyl)-tetraphosphatase [asymmetrical]</fullName>
    </recommendedName>
    <alternativeName>
        <fullName evidence="5">Diadenosine 5',5'''-P1,P4-tetraphosphate asymmetrical hydrolase</fullName>
    </alternativeName>
</protein>
<dbReference type="SUPFAM" id="SSF55811">
    <property type="entry name" value="Nudix"/>
    <property type="match status" value="1"/>
</dbReference>
<evidence type="ECO:0000313" key="8">
    <source>
        <dbReference type="Proteomes" id="UP000244803"/>
    </source>
</evidence>
<dbReference type="Gene3D" id="3.90.79.10">
    <property type="entry name" value="Nucleoside Triphosphate Pyrophosphohydrolase"/>
    <property type="match status" value="1"/>
</dbReference>
<dbReference type="InterPro" id="IPR000086">
    <property type="entry name" value="NUDIX_hydrolase_dom"/>
</dbReference>
<evidence type="ECO:0000256" key="5">
    <source>
        <dbReference type="ARBA" id="ARBA00032644"/>
    </source>
</evidence>
<keyword evidence="3" id="KW-0547">Nucleotide-binding</keyword>
<evidence type="ECO:0000313" key="7">
    <source>
        <dbReference type="EMBL" id="UKJ89591.1"/>
    </source>
</evidence>
<gene>
    <name evidence="7" type="ORF">MACJ_002842</name>
</gene>
<dbReference type="GO" id="GO:0004081">
    <property type="term" value="F:bis(5'-nucleosyl)-tetraphosphatase (asymmetrical) activity"/>
    <property type="evidence" value="ECO:0007669"/>
    <property type="project" value="TreeGrafter"/>
</dbReference>
<dbReference type="Pfam" id="PF00293">
    <property type="entry name" value="NUDIX"/>
    <property type="match status" value="1"/>
</dbReference>
<dbReference type="AlphaFoldDB" id="A0A976M6N2"/>
<dbReference type="Proteomes" id="UP000244803">
    <property type="component" value="Chromosome 4"/>
</dbReference>
<dbReference type="InterPro" id="IPR020084">
    <property type="entry name" value="NUDIX_hydrolase_CS"/>
</dbReference>
<evidence type="ECO:0000256" key="1">
    <source>
        <dbReference type="ARBA" id="ARBA00005582"/>
    </source>
</evidence>
<dbReference type="InterPro" id="IPR051325">
    <property type="entry name" value="Nudix_hydrolase_domain"/>
</dbReference>
<sequence length="150" mass="17194">MNDSSIVKAAGIIIYTVESSLNDIKFLLLRASDKPYHWTPPKGRLDPGESIMDAALRETREESGLSESCYKLENDFVETLFYKAHGADKECTYHLARLTDNSCQITLSDEHTEYKWVKLEEVAQYCDKESLRDLLIKAHEHLVKKLKLSV</sequence>
<reference evidence="7" key="1">
    <citation type="submission" date="2022-07" db="EMBL/GenBank/DDBJ databases">
        <title>Evaluation of T. orientalis genome assembly methods using nanopore sequencing and analysis of variation between genomes.</title>
        <authorList>
            <person name="Yam J."/>
            <person name="Micallef M.L."/>
            <person name="Liu M."/>
            <person name="Djordjevic S.P."/>
            <person name="Bogema D.R."/>
            <person name="Jenkins C."/>
        </authorList>
    </citation>
    <scope>NUCLEOTIDE SEQUENCE</scope>
    <source>
        <strain evidence="7">Fish Creek</strain>
    </source>
</reference>
<dbReference type="CDD" id="cd03428">
    <property type="entry name" value="NUDIX_Ap4A_Nudt2"/>
    <property type="match status" value="1"/>
</dbReference>
<organism evidence="7 8">
    <name type="scientific">Theileria orientalis</name>
    <dbReference type="NCBI Taxonomy" id="68886"/>
    <lineage>
        <taxon>Eukaryota</taxon>
        <taxon>Sar</taxon>
        <taxon>Alveolata</taxon>
        <taxon>Apicomplexa</taxon>
        <taxon>Aconoidasida</taxon>
        <taxon>Piroplasmida</taxon>
        <taxon>Theileriidae</taxon>
        <taxon>Theileria</taxon>
    </lineage>
</organism>
<dbReference type="InterPro" id="IPR015797">
    <property type="entry name" value="NUDIX_hydrolase-like_dom_sf"/>
</dbReference>
<dbReference type="InterPro" id="IPR003565">
    <property type="entry name" value="Tetra_PHTase"/>
</dbReference>
<evidence type="ECO:0000256" key="4">
    <source>
        <dbReference type="ARBA" id="ARBA00022801"/>
    </source>
</evidence>
<dbReference type="GO" id="GO:0006754">
    <property type="term" value="P:ATP biosynthetic process"/>
    <property type="evidence" value="ECO:0007669"/>
    <property type="project" value="TreeGrafter"/>
</dbReference>
<keyword evidence="4 7" id="KW-0378">Hydrolase</keyword>
<evidence type="ECO:0000259" key="6">
    <source>
        <dbReference type="PROSITE" id="PS51462"/>
    </source>
</evidence>
<dbReference type="GO" id="GO:0000166">
    <property type="term" value="F:nucleotide binding"/>
    <property type="evidence" value="ECO:0007669"/>
    <property type="project" value="UniProtKB-KW"/>
</dbReference>
<dbReference type="OrthoDB" id="276276at2759"/>